<comment type="caution">
    <text evidence="2">The sequence shown here is derived from an EMBL/GenBank/DDBJ whole genome shotgun (WGS) entry which is preliminary data.</text>
</comment>
<evidence type="ECO:0008006" key="4">
    <source>
        <dbReference type="Google" id="ProtNLM"/>
    </source>
</evidence>
<protein>
    <recommendedName>
        <fullName evidence="4">Autotransporter-associated beta strand repeat protein</fullName>
    </recommendedName>
</protein>
<feature type="chain" id="PRO_5022905980" description="Autotransporter-associated beta strand repeat protein" evidence="1">
    <location>
        <begin position="37"/>
        <end position="650"/>
    </location>
</feature>
<evidence type="ECO:0000256" key="1">
    <source>
        <dbReference type="SAM" id="SignalP"/>
    </source>
</evidence>
<name>A0A5C5ZW78_9BACT</name>
<keyword evidence="3" id="KW-1185">Reference proteome</keyword>
<dbReference type="Proteomes" id="UP000315440">
    <property type="component" value="Unassembled WGS sequence"/>
</dbReference>
<sequence length="650" mass="67844" precursor="true">MEYLIQHVPCSRLRNAICVVGTLAACLLAFSPVAQAQTQYTFRNPNSNVNPLPAPAGPDGDYNDPDNWWESPSPGVHNNFVPDVSFDEQAFIEHGGVAYLDEQADGDPTRVVVGNAGGSTGGLEIRNGGVLNIVIGASSPGELTIGNTSGNSTSSVTILPGGTLTAEGGISLRAGDNNILRVGDTSGAAANLESLGNSSVTLRALTQVYPNANFTTGGNVSFSDSSTYQVEVMGASSNGSISAGVNANLNGMLNLNFNGHTPAAGESWSVMQANNIFGDFDSYTTNVPLATNETVVLSQSDLGGGRTSLNASIEEVLVLQVNRNTGAMTITHPGSTSIAFDGYFVGSDEGALVDNASEWTSLNESGQYGADWVETAQTANNIAELKVGADATFSGDIALGNLYDALAGDFGQSNENLSFGYRRASDGTEFPGVVEYVGDKINSLVLYVDPTGSGDAILRNASDTAVQIDGYEILSDEGSLSTAGWDSLDDQDDQANDWLEALDISSNLLAEFDSEGFTELAPGATFNLGPLFSGGAQDLDFNFLMMGQEDGMAGVVLYEAFATPGDYDQDGDVDMDDYDFWVAHFNESNGIGLQADGNLNGVVDAADFTVWRDNLQEMASSSNSTSIPEPAAALLSLMAIVAAGAARRRG</sequence>
<keyword evidence="1" id="KW-0732">Signal</keyword>
<dbReference type="EMBL" id="SJPQ01000001">
    <property type="protein sequence ID" value="TWT90513.1"/>
    <property type="molecule type" value="Genomic_DNA"/>
</dbReference>
<proteinExistence type="predicted"/>
<reference evidence="2 3" key="1">
    <citation type="submission" date="2019-02" db="EMBL/GenBank/DDBJ databases">
        <title>Deep-cultivation of Planctomycetes and their phenomic and genomic characterization uncovers novel biology.</title>
        <authorList>
            <person name="Wiegand S."/>
            <person name="Jogler M."/>
            <person name="Boedeker C."/>
            <person name="Pinto D."/>
            <person name="Vollmers J."/>
            <person name="Rivas-Marin E."/>
            <person name="Kohn T."/>
            <person name="Peeters S.H."/>
            <person name="Heuer A."/>
            <person name="Rast P."/>
            <person name="Oberbeckmann S."/>
            <person name="Bunk B."/>
            <person name="Jeske O."/>
            <person name="Meyerdierks A."/>
            <person name="Storesund J.E."/>
            <person name="Kallscheuer N."/>
            <person name="Luecker S."/>
            <person name="Lage O.M."/>
            <person name="Pohl T."/>
            <person name="Merkel B.J."/>
            <person name="Hornburger P."/>
            <person name="Mueller R.-W."/>
            <person name="Bruemmer F."/>
            <person name="Labrenz M."/>
            <person name="Spormann A.M."/>
            <person name="Op Den Camp H."/>
            <person name="Overmann J."/>
            <person name="Amann R."/>
            <person name="Jetten M.S.M."/>
            <person name="Mascher T."/>
            <person name="Medema M.H."/>
            <person name="Devos D.P."/>
            <person name="Kaster A.-K."/>
            <person name="Ovreas L."/>
            <person name="Rohde M."/>
            <person name="Galperin M.Y."/>
            <person name="Jogler C."/>
        </authorList>
    </citation>
    <scope>NUCLEOTIDE SEQUENCE [LARGE SCALE GENOMIC DNA]</scope>
    <source>
        <strain evidence="2 3">Mal64</strain>
    </source>
</reference>
<feature type="signal peptide" evidence="1">
    <location>
        <begin position="1"/>
        <end position="36"/>
    </location>
</feature>
<gene>
    <name evidence="2" type="ORF">Mal64_09040</name>
</gene>
<accession>A0A5C5ZW78</accession>
<evidence type="ECO:0000313" key="2">
    <source>
        <dbReference type="EMBL" id="TWT90513.1"/>
    </source>
</evidence>
<organism evidence="2 3">
    <name type="scientific">Pseudobythopirellula maris</name>
    <dbReference type="NCBI Taxonomy" id="2527991"/>
    <lineage>
        <taxon>Bacteria</taxon>
        <taxon>Pseudomonadati</taxon>
        <taxon>Planctomycetota</taxon>
        <taxon>Planctomycetia</taxon>
        <taxon>Pirellulales</taxon>
        <taxon>Lacipirellulaceae</taxon>
        <taxon>Pseudobythopirellula</taxon>
    </lineage>
</organism>
<dbReference type="AlphaFoldDB" id="A0A5C5ZW78"/>
<evidence type="ECO:0000313" key="3">
    <source>
        <dbReference type="Proteomes" id="UP000315440"/>
    </source>
</evidence>